<dbReference type="STRING" id="856736.SAMN04488058_1155"/>
<dbReference type="EMBL" id="FNZA01000015">
    <property type="protein sequence ID" value="SEJ70113.1"/>
    <property type="molecule type" value="Genomic_DNA"/>
</dbReference>
<feature type="region of interest" description="Disordered" evidence="1">
    <location>
        <begin position="60"/>
        <end position="111"/>
    </location>
</feature>
<organism evidence="2 3">
    <name type="scientific">Deinococcus reticulitermitis</name>
    <dbReference type="NCBI Taxonomy" id="856736"/>
    <lineage>
        <taxon>Bacteria</taxon>
        <taxon>Thermotogati</taxon>
        <taxon>Deinococcota</taxon>
        <taxon>Deinococci</taxon>
        <taxon>Deinococcales</taxon>
        <taxon>Deinococcaceae</taxon>
        <taxon>Deinococcus</taxon>
    </lineage>
</organism>
<evidence type="ECO:0000313" key="2">
    <source>
        <dbReference type="EMBL" id="SEJ70113.1"/>
    </source>
</evidence>
<dbReference type="Proteomes" id="UP000199223">
    <property type="component" value="Unassembled WGS sequence"/>
</dbReference>
<gene>
    <name evidence="2" type="ORF">SAMN04488058_1155</name>
</gene>
<protein>
    <recommendedName>
        <fullName evidence="4">TubC N-terminal docking domain-containing protein</fullName>
    </recommendedName>
</protein>
<name>A0A1H7AWZ5_9DEIO</name>
<accession>A0A1H7AWZ5</accession>
<dbReference type="InterPro" id="IPR044894">
    <property type="entry name" value="TubC_N_sf"/>
</dbReference>
<dbReference type="AlphaFoldDB" id="A0A1H7AWZ5"/>
<sequence>MRAAEVPGFLAELAALGVAVEPDGPDSLRVKVPRAVVSPAEIARRVRSAKPALLEHFARAAEGETGGGSLSPARRPGLPEWEGSPEVYGADALPRKHAPPPEQAPEDRPHVRADRVCGGCSRWAPDAPGAEGGSCSAGWAAHDLPPMPDLGPLPVTSRGSRCWAWGGKGWRKAVRA</sequence>
<evidence type="ECO:0000256" key="1">
    <source>
        <dbReference type="SAM" id="MobiDB-lite"/>
    </source>
</evidence>
<evidence type="ECO:0000313" key="3">
    <source>
        <dbReference type="Proteomes" id="UP000199223"/>
    </source>
</evidence>
<keyword evidence="3" id="KW-1185">Reference proteome</keyword>
<evidence type="ECO:0008006" key="4">
    <source>
        <dbReference type="Google" id="ProtNLM"/>
    </source>
</evidence>
<proteinExistence type="predicted"/>
<dbReference type="Gene3D" id="1.10.10.1830">
    <property type="entry name" value="Non-ribosomal peptide synthase, adenylation domain"/>
    <property type="match status" value="1"/>
</dbReference>
<reference evidence="3" key="1">
    <citation type="submission" date="2016-10" db="EMBL/GenBank/DDBJ databases">
        <authorList>
            <person name="Varghese N."/>
            <person name="Submissions S."/>
        </authorList>
    </citation>
    <scope>NUCLEOTIDE SEQUENCE [LARGE SCALE GENOMIC DNA]</scope>
    <source>
        <strain evidence="3">CGMCC 1.10218</strain>
    </source>
</reference>